<feature type="region of interest" description="Disordered" evidence="1">
    <location>
        <begin position="211"/>
        <end position="320"/>
    </location>
</feature>
<dbReference type="InterPro" id="IPR024593">
    <property type="entry name" value="DUF3444"/>
</dbReference>
<dbReference type="FunCoup" id="A0A251T660">
    <property type="interactions" value="1163"/>
</dbReference>
<dbReference type="AlphaFoldDB" id="A0A251T660"/>
<dbReference type="PROSITE" id="PS50076">
    <property type="entry name" value="DNAJ_2"/>
    <property type="match status" value="1"/>
</dbReference>
<dbReference type="InterPro" id="IPR036869">
    <property type="entry name" value="J_dom_sf"/>
</dbReference>
<dbReference type="CDD" id="cd06257">
    <property type="entry name" value="DnaJ"/>
    <property type="match status" value="1"/>
</dbReference>
<dbReference type="InParanoid" id="A0A251T660"/>
<evidence type="ECO:0000256" key="1">
    <source>
        <dbReference type="SAM" id="MobiDB-lite"/>
    </source>
</evidence>
<evidence type="ECO:0000313" key="4">
    <source>
        <dbReference type="Proteomes" id="UP000215914"/>
    </source>
</evidence>
<keyword evidence="4" id="KW-1185">Reference proteome</keyword>
<gene>
    <name evidence="3" type="ORF">HannXRQ_Chr12g0379841</name>
</gene>
<feature type="compositionally biased region" description="Basic and acidic residues" evidence="1">
    <location>
        <begin position="283"/>
        <end position="302"/>
    </location>
</feature>
<dbReference type="PANTHER" id="PTHR45089:SF57">
    <property type="entry name" value="DNAJ HEAT SHOCK N-TERMINAL DOMAIN-CONTAINING PROTEIN"/>
    <property type="match status" value="1"/>
</dbReference>
<dbReference type="PANTHER" id="PTHR45089">
    <property type="entry name" value="DNAJ HEAT SHOCK AMINO-TERMINAL DOMAIN PROTEIN-RELATED"/>
    <property type="match status" value="1"/>
</dbReference>
<name>A0A251T660_HELAN</name>
<dbReference type="SUPFAM" id="SSF46565">
    <property type="entry name" value="Chaperone J-domain"/>
    <property type="match status" value="1"/>
</dbReference>
<evidence type="ECO:0000259" key="2">
    <source>
        <dbReference type="PROSITE" id="PS50076"/>
    </source>
</evidence>
<feature type="domain" description="J" evidence="2">
    <location>
        <begin position="83"/>
        <end position="147"/>
    </location>
</feature>
<dbReference type="STRING" id="4232.A0A251T660"/>
<proteinExistence type="predicted"/>
<dbReference type="PRINTS" id="PR00625">
    <property type="entry name" value="JDOMAIN"/>
</dbReference>
<dbReference type="OMA" id="KHRAENC"/>
<dbReference type="Gene3D" id="1.10.287.110">
    <property type="entry name" value="DnaJ domain"/>
    <property type="match status" value="1"/>
</dbReference>
<dbReference type="Proteomes" id="UP000215914">
    <property type="component" value="Chromosome 12"/>
</dbReference>
<sequence length="794" mass="90158">MKIKYRHSVAASSSSSSRTGLCHYEAVRAKTIAESKMMKNDFEGGRKFALKAQKLFPELENMSQLLAVCDVHCAAAQNDAAKDLYGILQVDSLADMATIKKQYRKLALVLHPDKNHFPGAESAFKLIVEANMILSDNAKRTLYDYTCRDPTFQKPQSDSNARPSSPFSTLCPFCKKKYEYCRDHVNKRIKCPECSKFFMAFDIGAACKQNVNPPTSSQQEEAKVDPQRAAPQCTKKTGDGGSTSVENGGDMGGTGDSNGKCSKQSRKRSHSEEAKKRYRIRKSSSDVKDEQKEVPELKEENNKSVSDSEPVYANVPDSEFSNFDKDKEKDCFAVDQIWAIYDTIDTMPRFYAQIRKVYSSGFRLSITWLEADPEDPLERKWAEEGLPITCGKFKRGDTEETYDRLMFSHQMPFEKGSKRFSFLIYPRKGEIWALFKDWDITKWSSDPGNHMKYKFEIVEILCDFDKDNGVLVAYMVKVEGFVGLFQKTSRARLAEQRVPSGDLFRFSHRIPSLKLTGNERADVPVGSWELDTASLPDDLDQFYFSNNVKVKPSQPPEKRVKSTCVQNTMPAKGEDDDDVNIGFTKSHPPSDEKEAKISIHNFSLDKQNWIFKEGQIWALGRSKHEDLRCYAQIKKIESSPLRLHVDLLELCNDTARPYGCGIYKAAGGKRIIQQDLFLYLVKAQLNGRNYFNIFPRKNEIWVLCKEQDVDAGDCDIVQVIENNGDILKLLPLTHVGGGYKSVFKGGDRVVEIPIDESHRFIYQLPAVRLTDELDGRLRGFWELDLAEFPGLVPI</sequence>
<dbReference type="Pfam" id="PF00226">
    <property type="entry name" value="DnaJ"/>
    <property type="match status" value="1"/>
</dbReference>
<dbReference type="EMBL" id="CM007901">
    <property type="protein sequence ID" value="OTG05996.1"/>
    <property type="molecule type" value="Genomic_DNA"/>
</dbReference>
<reference evidence="4" key="1">
    <citation type="journal article" date="2017" name="Nature">
        <title>The sunflower genome provides insights into oil metabolism, flowering and Asterid evolution.</title>
        <authorList>
            <person name="Badouin H."/>
            <person name="Gouzy J."/>
            <person name="Grassa C.J."/>
            <person name="Murat F."/>
            <person name="Staton S.E."/>
            <person name="Cottret L."/>
            <person name="Lelandais-Briere C."/>
            <person name="Owens G.L."/>
            <person name="Carrere S."/>
            <person name="Mayjonade B."/>
            <person name="Legrand L."/>
            <person name="Gill N."/>
            <person name="Kane N.C."/>
            <person name="Bowers J.E."/>
            <person name="Hubner S."/>
            <person name="Bellec A."/>
            <person name="Berard A."/>
            <person name="Berges H."/>
            <person name="Blanchet N."/>
            <person name="Boniface M.C."/>
            <person name="Brunel D."/>
            <person name="Catrice O."/>
            <person name="Chaidir N."/>
            <person name="Claudel C."/>
            <person name="Donnadieu C."/>
            <person name="Faraut T."/>
            <person name="Fievet G."/>
            <person name="Helmstetter N."/>
            <person name="King M."/>
            <person name="Knapp S.J."/>
            <person name="Lai Z."/>
            <person name="Le Paslier M.C."/>
            <person name="Lippi Y."/>
            <person name="Lorenzon L."/>
            <person name="Mandel J.R."/>
            <person name="Marage G."/>
            <person name="Marchand G."/>
            <person name="Marquand E."/>
            <person name="Bret-Mestries E."/>
            <person name="Morien E."/>
            <person name="Nambeesan S."/>
            <person name="Nguyen T."/>
            <person name="Pegot-Espagnet P."/>
            <person name="Pouilly N."/>
            <person name="Raftis F."/>
            <person name="Sallet E."/>
            <person name="Schiex T."/>
            <person name="Thomas J."/>
            <person name="Vandecasteele C."/>
            <person name="Vares D."/>
            <person name="Vear F."/>
            <person name="Vautrin S."/>
            <person name="Crespi M."/>
            <person name="Mangin B."/>
            <person name="Burke J.M."/>
            <person name="Salse J."/>
            <person name="Munos S."/>
            <person name="Vincourt P."/>
            <person name="Rieseberg L.H."/>
            <person name="Langlade N.B."/>
        </authorList>
    </citation>
    <scope>NUCLEOTIDE SEQUENCE [LARGE SCALE GENOMIC DNA]</scope>
    <source>
        <strain evidence="4">cv. SF193</strain>
    </source>
</reference>
<dbReference type="SMART" id="SM00271">
    <property type="entry name" value="DnaJ"/>
    <property type="match status" value="1"/>
</dbReference>
<organism evidence="3 4">
    <name type="scientific">Helianthus annuus</name>
    <name type="common">Common sunflower</name>
    <dbReference type="NCBI Taxonomy" id="4232"/>
    <lineage>
        <taxon>Eukaryota</taxon>
        <taxon>Viridiplantae</taxon>
        <taxon>Streptophyta</taxon>
        <taxon>Embryophyta</taxon>
        <taxon>Tracheophyta</taxon>
        <taxon>Spermatophyta</taxon>
        <taxon>Magnoliopsida</taxon>
        <taxon>eudicotyledons</taxon>
        <taxon>Gunneridae</taxon>
        <taxon>Pentapetalae</taxon>
        <taxon>asterids</taxon>
        <taxon>campanulids</taxon>
        <taxon>Asterales</taxon>
        <taxon>Asteraceae</taxon>
        <taxon>Asteroideae</taxon>
        <taxon>Heliantheae alliance</taxon>
        <taxon>Heliantheae</taxon>
        <taxon>Helianthus</taxon>
    </lineage>
</organism>
<evidence type="ECO:0000313" key="3">
    <source>
        <dbReference type="EMBL" id="OTG05996.1"/>
    </source>
</evidence>
<dbReference type="InterPro" id="IPR001623">
    <property type="entry name" value="DnaJ_domain"/>
</dbReference>
<accession>A0A251T660</accession>
<protein>
    <submittedName>
        <fullName evidence="3">Putative dnaJ domain-containing protein</fullName>
    </submittedName>
</protein>
<dbReference type="Pfam" id="PF11926">
    <property type="entry name" value="DUF3444"/>
    <property type="match status" value="2"/>
</dbReference>